<proteinExistence type="predicted"/>
<accession>A0A1G9DY48</accession>
<feature type="compositionally biased region" description="Polar residues" evidence="1">
    <location>
        <begin position="18"/>
        <end position="39"/>
    </location>
</feature>
<reference evidence="2 3" key="1">
    <citation type="submission" date="2016-10" db="EMBL/GenBank/DDBJ databases">
        <authorList>
            <person name="de Groot N.N."/>
        </authorList>
    </citation>
    <scope>NUCLEOTIDE SEQUENCE [LARGE SCALE GENOMIC DNA]</scope>
    <source>
        <strain evidence="2 3">CGMCC 4.5681</strain>
    </source>
</reference>
<keyword evidence="3" id="KW-1185">Reference proteome</keyword>
<evidence type="ECO:0000313" key="2">
    <source>
        <dbReference type="EMBL" id="SDK68811.1"/>
    </source>
</evidence>
<evidence type="ECO:0000313" key="3">
    <source>
        <dbReference type="Proteomes" id="UP000198683"/>
    </source>
</evidence>
<gene>
    <name evidence="2" type="ORF">SAMN05421874_11053</name>
</gene>
<feature type="region of interest" description="Disordered" evidence="1">
    <location>
        <begin position="1"/>
        <end position="39"/>
    </location>
</feature>
<dbReference type="Proteomes" id="UP000198683">
    <property type="component" value="Unassembled WGS sequence"/>
</dbReference>
<organism evidence="2 3">
    <name type="scientific">Nonomuraea maritima</name>
    <dbReference type="NCBI Taxonomy" id="683260"/>
    <lineage>
        <taxon>Bacteria</taxon>
        <taxon>Bacillati</taxon>
        <taxon>Actinomycetota</taxon>
        <taxon>Actinomycetes</taxon>
        <taxon>Streptosporangiales</taxon>
        <taxon>Streptosporangiaceae</taxon>
        <taxon>Nonomuraea</taxon>
    </lineage>
</organism>
<protein>
    <submittedName>
        <fullName evidence="2">Uncharacterized protein</fullName>
    </submittedName>
</protein>
<dbReference type="AlphaFoldDB" id="A0A1G9DY48"/>
<sequence length="39" mass="4225">MVATESQAGLQPVLARSEQGQRTMNDGYSYGQRPNNATP</sequence>
<name>A0A1G9DY48_9ACTN</name>
<evidence type="ECO:0000256" key="1">
    <source>
        <dbReference type="SAM" id="MobiDB-lite"/>
    </source>
</evidence>
<dbReference type="STRING" id="683260.SAMN05421874_11053"/>
<dbReference type="EMBL" id="FNFB01000010">
    <property type="protein sequence ID" value="SDK68811.1"/>
    <property type="molecule type" value="Genomic_DNA"/>
</dbReference>